<evidence type="ECO:0000313" key="3">
    <source>
        <dbReference type="Proteomes" id="UP001177023"/>
    </source>
</evidence>
<feature type="transmembrane region" description="Helical" evidence="1">
    <location>
        <begin position="100"/>
        <end position="122"/>
    </location>
</feature>
<sequence>MSAEVSISGYSFQDEAWIFEFIQYFAIFGLFVNLFGLYVVSTHNPPALKSIGRLMTLYQAYQVALFIHVIALVLVLFLHRYFSILPRGHPAKLGPWGSTALFAFLQLLPYVQFGSVCTWIFLNTNLTENRIYAKELYPALSDIIDLDTFFMVKPPYSHIAVANILSWIIIVAIAATCIFEKRTMVMSQAVVVSVQANGKFGRYSLSPRVTITRSTSKEFHR</sequence>
<feature type="non-terminal residue" evidence="2">
    <location>
        <position position="221"/>
    </location>
</feature>
<keyword evidence="1" id="KW-0472">Membrane</keyword>
<name>A0AA36CXF1_9BILA</name>
<reference evidence="2" key="1">
    <citation type="submission" date="2023-06" db="EMBL/GenBank/DDBJ databases">
        <authorList>
            <person name="Delattre M."/>
        </authorList>
    </citation>
    <scope>NUCLEOTIDE SEQUENCE</scope>
    <source>
        <strain evidence="2">AF72</strain>
    </source>
</reference>
<organism evidence="2 3">
    <name type="scientific">Mesorhabditis spiculigera</name>
    <dbReference type="NCBI Taxonomy" id="96644"/>
    <lineage>
        <taxon>Eukaryota</taxon>
        <taxon>Metazoa</taxon>
        <taxon>Ecdysozoa</taxon>
        <taxon>Nematoda</taxon>
        <taxon>Chromadorea</taxon>
        <taxon>Rhabditida</taxon>
        <taxon>Rhabditina</taxon>
        <taxon>Rhabditomorpha</taxon>
        <taxon>Rhabditoidea</taxon>
        <taxon>Rhabditidae</taxon>
        <taxon>Mesorhabditinae</taxon>
        <taxon>Mesorhabditis</taxon>
    </lineage>
</organism>
<dbReference type="AlphaFoldDB" id="A0AA36CXF1"/>
<evidence type="ECO:0000313" key="2">
    <source>
        <dbReference type="EMBL" id="CAJ0576844.1"/>
    </source>
</evidence>
<feature type="transmembrane region" description="Helical" evidence="1">
    <location>
        <begin position="21"/>
        <end position="40"/>
    </location>
</feature>
<keyword evidence="3" id="KW-1185">Reference proteome</keyword>
<proteinExistence type="predicted"/>
<accession>A0AA36CXF1</accession>
<keyword evidence="1" id="KW-0812">Transmembrane</keyword>
<feature type="transmembrane region" description="Helical" evidence="1">
    <location>
        <begin position="60"/>
        <end position="79"/>
    </location>
</feature>
<dbReference type="Proteomes" id="UP001177023">
    <property type="component" value="Unassembled WGS sequence"/>
</dbReference>
<dbReference type="EMBL" id="CATQJA010002647">
    <property type="protein sequence ID" value="CAJ0576844.1"/>
    <property type="molecule type" value="Genomic_DNA"/>
</dbReference>
<feature type="transmembrane region" description="Helical" evidence="1">
    <location>
        <begin position="156"/>
        <end position="179"/>
    </location>
</feature>
<gene>
    <name evidence="2" type="ORF">MSPICULIGERA_LOCUS15129</name>
</gene>
<comment type="caution">
    <text evidence="2">The sequence shown here is derived from an EMBL/GenBank/DDBJ whole genome shotgun (WGS) entry which is preliminary data.</text>
</comment>
<keyword evidence="1" id="KW-1133">Transmembrane helix</keyword>
<evidence type="ECO:0000256" key="1">
    <source>
        <dbReference type="SAM" id="Phobius"/>
    </source>
</evidence>
<protein>
    <submittedName>
        <fullName evidence="2">Uncharacterized protein</fullName>
    </submittedName>
</protein>